<dbReference type="EMBL" id="JABCKI010006504">
    <property type="protein sequence ID" value="KAG5634277.1"/>
    <property type="molecule type" value="Genomic_DNA"/>
</dbReference>
<keyword evidence="1" id="KW-0808">Transferase</keyword>
<dbReference type="InterPro" id="IPR050117">
    <property type="entry name" value="MAPK"/>
</dbReference>
<keyword evidence="6" id="KW-1185">Reference proteome</keyword>
<organism evidence="5 6">
    <name type="scientific">Sphagnurus paluster</name>
    <dbReference type="NCBI Taxonomy" id="117069"/>
    <lineage>
        <taxon>Eukaryota</taxon>
        <taxon>Fungi</taxon>
        <taxon>Dikarya</taxon>
        <taxon>Basidiomycota</taxon>
        <taxon>Agaricomycotina</taxon>
        <taxon>Agaricomycetes</taxon>
        <taxon>Agaricomycetidae</taxon>
        <taxon>Agaricales</taxon>
        <taxon>Tricholomatineae</taxon>
        <taxon>Lyophyllaceae</taxon>
        <taxon>Sphagnurus</taxon>
    </lineage>
</organism>
<dbReference type="PANTHER" id="PTHR24055">
    <property type="entry name" value="MITOGEN-ACTIVATED PROTEIN KINASE"/>
    <property type="match status" value="1"/>
</dbReference>
<dbReference type="InterPro" id="IPR000719">
    <property type="entry name" value="Prot_kinase_dom"/>
</dbReference>
<sequence length="120" mass="13451">MYLVQELMQTDLHVTLNDGTGLSNGQIRDILLQLLSGLSAIHRADIIHTNLEPSSILLNKKNGNEFHLKICNFEFALSSNTGYDKTRLPPSATEYVAPEITHECEGYSKVLQILSRCELH</sequence>
<dbReference type="InterPro" id="IPR011009">
    <property type="entry name" value="Kinase-like_dom_sf"/>
</dbReference>
<comment type="caution">
    <text evidence="5">The sequence shown here is derived from an EMBL/GenBank/DDBJ whole genome shotgun (WGS) entry which is preliminary data.</text>
</comment>
<dbReference type="Pfam" id="PF00069">
    <property type="entry name" value="Pkinase"/>
    <property type="match status" value="1"/>
</dbReference>
<dbReference type="Gene3D" id="1.10.510.10">
    <property type="entry name" value="Transferase(Phosphotransferase) domain 1"/>
    <property type="match status" value="1"/>
</dbReference>
<protein>
    <recommendedName>
        <fullName evidence="4">Protein kinase domain-containing protein</fullName>
    </recommendedName>
</protein>
<dbReference type="GO" id="GO:0004674">
    <property type="term" value="F:protein serine/threonine kinase activity"/>
    <property type="evidence" value="ECO:0007669"/>
    <property type="project" value="UniProtKB-KW"/>
</dbReference>
<dbReference type="OrthoDB" id="5979581at2759"/>
<evidence type="ECO:0000256" key="3">
    <source>
        <dbReference type="ARBA" id="ARBA00022840"/>
    </source>
</evidence>
<feature type="domain" description="Protein kinase" evidence="4">
    <location>
        <begin position="1"/>
        <end position="120"/>
    </location>
</feature>
<proteinExistence type="predicted"/>
<evidence type="ECO:0000313" key="5">
    <source>
        <dbReference type="EMBL" id="KAG5634277.1"/>
    </source>
</evidence>
<keyword evidence="1" id="KW-0418">Kinase</keyword>
<dbReference type="PROSITE" id="PS50011">
    <property type="entry name" value="PROTEIN_KINASE_DOM"/>
    <property type="match status" value="1"/>
</dbReference>
<evidence type="ECO:0000256" key="2">
    <source>
        <dbReference type="ARBA" id="ARBA00022741"/>
    </source>
</evidence>
<dbReference type="AlphaFoldDB" id="A0A9P7FM26"/>
<keyword evidence="2" id="KW-0547">Nucleotide-binding</keyword>
<evidence type="ECO:0000313" key="6">
    <source>
        <dbReference type="Proteomes" id="UP000717328"/>
    </source>
</evidence>
<reference evidence="5" key="2">
    <citation type="submission" date="2021-10" db="EMBL/GenBank/DDBJ databases">
        <title>Phylogenomics reveals ancestral predisposition of the termite-cultivated fungus Termitomyces towards a domesticated lifestyle.</title>
        <authorList>
            <person name="Auxier B."/>
            <person name="Grum-Grzhimaylo A."/>
            <person name="Cardenas M.E."/>
            <person name="Lodge J.D."/>
            <person name="Laessoe T."/>
            <person name="Pedersen O."/>
            <person name="Smith M.E."/>
            <person name="Kuyper T.W."/>
            <person name="Franco-Molano E.A."/>
            <person name="Baroni T.J."/>
            <person name="Aanen D.K."/>
        </authorList>
    </citation>
    <scope>NUCLEOTIDE SEQUENCE</scope>
    <source>
        <strain evidence="5">D49</strain>
    </source>
</reference>
<accession>A0A9P7FM26</accession>
<dbReference type="SUPFAM" id="SSF56112">
    <property type="entry name" value="Protein kinase-like (PK-like)"/>
    <property type="match status" value="1"/>
</dbReference>
<keyword evidence="3" id="KW-0067">ATP-binding</keyword>
<reference evidence="5" key="1">
    <citation type="submission" date="2021-02" db="EMBL/GenBank/DDBJ databases">
        <authorList>
            <person name="Nieuwenhuis M."/>
            <person name="Van De Peppel L.J.J."/>
        </authorList>
    </citation>
    <scope>NUCLEOTIDE SEQUENCE</scope>
    <source>
        <strain evidence="5">D49</strain>
    </source>
</reference>
<name>A0A9P7FM26_9AGAR</name>
<dbReference type="GO" id="GO:0005524">
    <property type="term" value="F:ATP binding"/>
    <property type="evidence" value="ECO:0007669"/>
    <property type="project" value="UniProtKB-KW"/>
</dbReference>
<evidence type="ECO:0000256" key="1">
    <source>
        <dbReference type="ARBA" id="ARBA00022527"/>
    </source>
</evidence>
<dbReference type="Proteomes" id="UP000717328">
    <property type="component" value="Unassembled WGS sequence"/>
</dbReference>
<evidence type="ECO:0000259" key="4">
    <source>
        <dbReference type="PROSITE" id="PS50011"/>
    </source>
</evidence>
<gene>
    <name evidence="5" type="ORF">H0H81_002571</name>
</gene>
<keyword evidence="1" id="KW-0723">Serine/threonine-protein kinase</keyword>